<dbReference type="InterPro" id="IPR032259">
    <property type="entry name" value="HIBYL-CoA-H"/>
</dbReference>
<dbReference type="EC" id="3.1.2.4" evidence="2"/>
<dbReference type="Pfam" id="PF16113">
    <property type="entry name" value="ECH_2"/>
    <property type="match status" value="1"/>
</dbReference>
<evidence type="ECO:0000313" key="6">
    <source>
        <dbReference type="Proteomes" id="UP001500635"/>
    </source>
</evidence>
<evidence type="ECO:0000256" key="2">
    <source>
        <dbReference type="ARBA" id="ARBA00011915"/>
    </source>
</evidence>
<evidence type="ECO:0000313" key="5">
    <source>
        <dbReference type="EMBL" id="GAA4398168.1"/>
    </source>
</evidence>
<comment type="caution">
    <text evidence="5">The sequence shown here is derived from an EMBL/GenBank/DDBJ whole genome shotgun (WGS) entry which is preliminary data.</text>
</comment>
<dbReference type="Proteomes" id="UP001500635">
    <property type="component" value="Unassembled WGS sequence"/>
</dbReference>
<organism evidence="5 6">
    <name type="scientific">Tsukamurella soli</name>
    <dbReference type="NCBI Taxonomy" id="644556"/>
    <lineage>
        <taxon>Bacteria</taxon>
        <taxon>Bacillati</taxon>
        <taxon>Actinomycetota</taxon>
        <taxon>Actinomycetes</taxon>
        <taxon>Mycobacteriales</taxon>
        <taxon>Tsukamurellaceae</taxon>
        <taxon>Tsukamurella</taxon>
    </lineage>
</organism>
<dbReference type="NCBIfam" id="NF004127">
    <property type="entry name" value="PRK05617.1"/>
    <property type="match status" value="1"/>
</dbReference>
<sequence>MTFVATMVSGGTGHIALNRPKALNALTREMVRAISTALAEWEHDDVVTRVLITSTSPRAFCAGGDIRTIRDEVVSGADFTRFFADEYEMNLTLAEYPKPVIALIDGVDMGGGLGISVHGSHRVASEKALFAMPETAIGFVSDVGATYFLARLPKNVGRLMGMTGARLGAGDALAVGLATHFCPSERIGELAESLLRGEDTAAALAAVAAEPPAAELPFDEIDTVFGGGSASEVLAAVEGAAGAWAEGVRTALQSACPTSVFVIYALLAQAVHRTLPQCLAEEAVVGARMIRRPDFAEGVRAVLIDKDRNPSFTPATFADVDDAAIAALVGP</sequence>
<name>A0ABP8JYQ5_9ACTN</name>
<proteinExistence type="predicted"/>
<reference evidence="6" key="1">
    <citation type="journal article" date="2019" name="Int. J. Syst. Evol. Microbiol.">
        <title>The Global Catalogue of Microorganisms (GCM) 10K type strain sequencing project: providing services to taxonomists for standard genome sequencing and annotation.</title>
        <authorList>
            <consortium name="The Broad Institute Genomics Platform"/>
            <consortium name="The Broad Institute Genome Sequencing Center for Infectious Disease"/>
            <person name="Wu L."/>
            <person name="Ma J."/>
        </authorList>
    </citation>
    <scope>NUCLEOTIDE SEQUENCE [LARGE SCALE GENOMIC DNA]</scope>
    <source>
        <strain evidence="6">JCM 17688</strain>
    </source>
</reference>
<keyword evidence="6" id="KW-1185">Reference proteome</keyword>
<feature type="domain" description="Enoyl-CoA hydratase/isomerase" evidence="4">
    <location>
        <begin position="13"/>
        <end position="328"/>
    </location>
</feature>
<comment type="catalytic activity">
    <reaction evidence="1">
        <text>3-hydroxy-2-methylpropanoyl-CoA + H2O = 3-hydroxy-2-methylpropanoate + CoA + H(+)</text>
        <dbReference type="Rhea" id="RHEA:20888"/>
        <dbReference type="ChEBI" id="CHEBI:11805"/>
        <dbReference type="ChEBI" id="CHEBI:15377"/>
        <dbReference type="ChEBI" id="CHEBI:15378"/>
        <dbReference type="ChEBI" id="CHEBI:57287"/>
        <dbReference type="ChEBI" id="CHEBI:57340"/>
        <dbReference type="EC" id="3.1.2.4"/>
    </reaction>
</comment>
<dbReference type="PANTHER" id="PTHR43176:SF3">
    <property type="entry name" value="3-HYDROXYISOBUTYRYL-COA HYDROLASE, MITOCHONDRIAL"/>
    <property type="match status" value="1"/>
</dbReference>
<evidence type="ECO:0000259" key="4">
    <source>
        <dbReference type="Pfam" id="PF16113"/>
    </source>
</evidence>
<dbReference type="InterPro" id="IPR045004">
    <property type="entry name" value="ECH_dom"/>
</dbReference>
<gene>
    <name evidence="5" type="ORF">GCM10023147_34200</name>
</gene>
<accession>A0ABP8JYQ5</accession>
<dbReference type="PANTHER" id="PTHR43176">
    <property type="entry name" value="3-HYDROXYISOBUTYRYL-COA HYDROLASE-RELATED"/>
    <property type="match status" value="1"/>
</dbReference>
<evidence type="ECO:0000256" key="1">
    <source>
        <dbReference type="ARBA" id="ARBA00001709"/>
    </source>
</evidence>
<protein>
    <recommendedName>
        <fullName evidence="2">3-hydroxyisobutyryl-CoA hydrolase</fullName>
        <ecNumber evidence="2">3.1.2.4</ecNumber>
    </recommendedName>
</protein>
<dbReference type="EMBL" id="BAABFR010000060">
    <property type="protein sequence ID" value="GAA4398168.1"/>
    <property type="molecule type" value="Genomic_DNA"/>
</dbReference>
<dbReference type="InterPro" id="IPR029045">
    <property type="entry name" value="ClpP/crotonase-like_dom_sf"/>
</dbReference>
<keyword evidence="3" id="KW-0378">Hydrolase</keyword>
<dbReference type="Gene3D" id="3.90.226.10">
    <property type="entry name" value="2-enoyl-CoA Hydratase, Chain A, domain 1"/>
    <property type="match status" value="1"/>
</dbReference>
<evidence type="ECO:0000256" key="3">
    <source>
        <dbReference type="ARBA" id="ARBA00022801"/>
    </source>
</evidence>
<dbReference type="SUPFAM" id="SSF52096">
    <property type="entry name" value="ClpP/crotonase"/>
    <property type="match status" value="1"/>
</dbReference>
<dbReference type="CDD" id="cd06558">
    <property type="entry name" value="crotonase-like"/>
    <property type="match status" value="1"/>
</dbReference>